<dbReference type="KEGG" id="pseg:D3H65_19705"/>
<accession>A0A3B7MNK9</accession>
<proteinExistence type="predicted"/>
<feature type="compositionally biased region" description="Basic and acidic residues" evidence="1">
    <location>
        <begin position="477"/>
        <end position="488"/>
    </location>
</feature>
<name>A0A3B7MNK9_9BACT</name>
<evidence type="ECO:0000256" key="1">
    <source>
        <dbReference type="SAM" id="MobiDB-lite"/>
    </source>
</evidence>
<evidence type="ECO:0000313" key="4">
    <source>
        <dbReference type="Proteomes" id="UP000263900"/>
    </source>
</evidence>
<organism evidence="3 4">
    <name type="scientific">Paraflavitalea soli</name>
    <dbReference type="NCBI Taxonomy" id="2315862"/>
    <lineage>
        <taxon>Bacteria</taxon>
        <taxon>Pseudomonadati</taxon>
        <taxon>Bacteroidota</taxon>
        <taxon>Chitinophagia</taxon>
        <taxon>Chitinophagales</taxon>
        <taxon>Chitinophagaceae</taxon>
        <taxon>Paraflavitalea</taxon>
    </lineage>
</organism>
<dbReference type="Pfam" id="PF18990">
    <property type="entry name" value="DUF5723"/>
    <property type="match status" value="1"/>
</dbReference>
<reference evidence="3 4" key="1">
    <citation type="submission" date="2018-09" db="EMBL/GenBank/DDBJ databases">
        <title>Genome sequencing of strain 6GH32-13.</title>
        <authorList>
            <person name="Weon H.-Y."/>
            <person name="Heo J."/>
            <person name="Kwon S.-W."/>
        </authorList>
    </citation>
    <scope>NUCLEOTIDE SEQUENCE [LARGE SCALE GENOMIC DNA]</scope>
    <source>
        <strain evidence="3 4">5GH32-13</strain>
    </source>
</reference>
<evidence type="ECO:0000259" key="2">
    <source>
        <dbReference type="Pfam" id="PF18990"/>
    </source>
</evidence>
<gene>
    <name evidence="3" type="ORF">D3H65_19705</name>
</gene>
<dbReference type="OrthoDB" id="9805336at2"/>
<feature type="domain" description="DUF5723" evidence="2">
    <location>
        <begin position="36"/>
        <end position="440"/>
    </location>
</feature>
<keyword evidence="4" id="KW-1185">Reference proteome</keyword>
<feature type="region of interest" description="Disordered" evidence="1">
    <location>
        <begin position="468"/>
        <end position="488"/>
    </location>
</feature>
<evidence type="ECO:0000313" key="3">
    <source>
        <dbReference type="EMBL" id="AXY76072.1"/>
    </source>
</evidence>
<sequence length="488" mass="54286">MILPSLLCSSFITFSQDYTGYRTGNYTGVNSVFFNPANIADSRYRWDVNLISVSALGGNNQASFKLKNLSESFNADSLENQLYGRNAGPTSGLMSANLIGPSFMFNATKKTAIAITTRSRVMANVEEIDGTLLQQVVDGYNSEAGLPYTITSAKNMFVNMNAWTEFGASVGQVLIDKDKHFLKGGITFKYLAGVGNAYLQIKNLTTTINEDKVADKAYLSNTTGRIGTGFGGASFDNFEADDLTSFDSKGFGADIGFVYEFRPDQAKYRTGDNYEWKRYENKYKLRIGVALLDIGSLKYKRDMTRSGAYDLGVTGGERFYLSELSNVDLDDYKKFFDSRPQFFTPVAGNTENEYKVGLPTTMQLDVDYNLYRNFYLSFAGQFSLVNNDSKPYNSQYKNTFTLTPRYETGRFGAYLPINYNELTKLNAGVSLRFGPVFVGSGSVLTALVGESKQADLHIGIRFGVLHKSKDGKKKKKEKEEKKPEPANQ</sequence>
<protein>
    <recommendedName>
        <fullName evidence="2">DUF5723 domain-containing protein</fullName>
    </recommendedName>
</protein>
<dbReference type="EMBL" id="CP032157">
    <property type="protein sequence ID" value="AXY76072.1"/>
    <property type="molecule type" value="Genomic_DNA"/>
</dbReference>
<dbReference type="InterPro" id="IPR043781">
    <property type="entry name" value="DUF5723"/>
</dbReference>
<dbReference type="AlphaFoldDB" id="A0A3B7MNK9"/>
<dbReference type="Proteomes" id="UP000263900">
    <property type="component" value="Chromosome"/>
</dbReference>